<dbReference type="SMART" id="SM01321">
    <property type="entry name" value="Y1_Tnp"/>
    <property type="match status" value="1"/>
</dbReference>
<comment type="caution">
    <text evidence="2">The sequence shown here is derived from an EMBL/GenBank/DDBJ whole genome shotgun (WGS) entry which is preliminary data.</text>
</comment>
<reference evidence="2" key="1">
    <citation type="submission" date="2023-06" db="EMBL/GenBank/DDBJ databases">
        <title>Genomic of Parafulvivirga corallium.</title>
        <authorList>
            <person name="Wang G."/>
        </authorList>
    </citation>
    <scope>NUCLEOTIDE SEQUENCE</scope>
    <source>
        <strain evidence="2">BMA10</strain>
    </source>
</reference>
<gene>
    <name evidence="2" type="ORF">QQ008_26345</name>
</gene>
<evidence type="ECO:0000259" key="1">
    <source>
        <dbReference type="SMART" id="SM01321"/>
    </source>
</evidence>
<name>A0ABT8KXQ9_9BACT</name>
<dbReference type="EMBL" id="JAUJEA010000014">
    <property type="protein sequence ID" value="MDN5204938.1"/>
    <property type="molecule type" value="Genomic_DNA"/>
</dbReference>
<keyword evidence="3" id="KW-1185">Reference proteome</keyword>
<dbReference type="PANTHER" id="PTHR34322">
    <property type="entry name" value="TRANSPOSASE, Y1_TNP DOMAIN-CONTAINING"/>
    <property type="match status" value="1"/>
</dbReference>
<dbReference type="InterPro" id="IPR036515">
    <property type="entry name" value="Transposase_17_sf"/>
</dbReference>
<accession>A0ABT8KXQ9</accession>
<evidence type="ECO:0000313" key="3">
    <source>
        <dbReference type="Proteomes" id="UP001172082"/>
    </source>
</evidence>
<proteinExistence type="predicted"/>
<sequence>MKEPLQPGYFYHIYNHANGNENLFLCDENYRFFLQQWVKYIEPVAHTYAYCLMPNHFHALVRIKSEEALTSTFGKFETFQKLERRLSKQFANLFSSYTQAFNKMYDRKGSLFIQNFKRKPISSDDYLSNIIFYIHHNPLHHGFTNNIEDWPHSSYHALISDKKTRLERAYVNKWFGGKERLRAFHQQSIKGLKELEMEFT</sequence>
<feature type="domain" description="Transposase IS200-like" evidence="1">
    <location>
        <begin position="6"/>
        <end position="137"/>
    </location>
</feature>
<evidence type="ECO:0000313" key="2">
    <source>
        <dbReference type="EMBL" id="MDN5204938.1"/>
    </source>
</evidence>
<dbReference type="PANTHER" id="PTHR34322:SF2">
    <property type="entry name" value="TRANSPOSASE IS200-LIKE DOMAIN-CONTAINING PROTEIN"/>
    <property type="match status" value="1"/>
</dbReference>
<dbReference type="Gene3D" id="3.30.70.1290">
    <property type="entry name" value="Transposase IS200-like"/>
    <property type="match status" value="1"/>
</dbReference>
<dbReference type="InterPro" id="IPR002686">
    <property type="entry name" value="Transposase_17"/>
</dbReference>
<dbReference type="Proteomes" id="UP001172082">
    <property type="component" value="Unassembled WGS sequence"/>
</dbReference>
<dbReference type="SUPFAM" id="SSF143422">
    <property type="entry name" value="Transposase IS200-like"/>
    <property type="match status" value="1"/>
</dbReference>
<organism evidence="2 3">
    <name type="scientific">Splendidivirga corallicola</name>
    <dbReference type="NCBI Taxonomy" id="3051826"/>
    <lineage>
        <taxon>Bacteria</taxon>
        <taxon>Pseudomonadati</taxon>
        <taxon>Bacteroidota</taxon>
        <taxon>Cytophagia</taxon>
        <taxon>Cytophagales</taxon>
        <taxon>Splendidivirgaceae</taxon>
        <taxon>Splendidivirga</taxon>
    </lineage>
</organism>
<protein>
    <submittedName>
        <fullName evidence="2">Transposase</fullName>
    </submittedName>
</protein>
<dbReference type="RefSeq" id="WP_346754961.1">
    <property type="nucleotide sequence ID" value="NZ_JAUJEA010000014.1"/>
</dbReference>